<dbReference type="SUPFAM" id="SSF56563">
    <property type="entry name" value="Major capsid protein gp5"/>
    <property type="match status" value="1"/>
</dbReference>
<sequence>MSHINLLREQRAALITGARAELAQISDDMDEVQVAEVEARFDEQMAAAEKVEGRIAREQRLLDAEAALEARIEARADRGRVSRGEAAKAEDLEVRSFNAFLKGGMAGLSEEMRNYVLNQQAETRAQSVGTASEGGYLVPVGFRDQLEAATKAFGGVRLGAQILRTSTGNTINMPTVDDTANSGSIIAENTAVSDLDVVFGSVNLGAYTYTSRQVKVPYGLMQDAAFDLGSYLASALGTRIARATNAHFTLGTGINQPKGIVPFATSGKVGAVGQTTSITYDDLIDLVHAVDPSYRANAKFMLSDAMLRNLRKLKDSTGLPIWQPGMVAGEPDRLLGFQYIINNDMPVPAANAKTVLFGDLTKFIIRDVLDVQMVRLNERYADSLQVGFLAYSRHDSNGVNPAAVKFYQHSAT</sequence>
<dbReference type="Proteomes" id="UP000595197">
    <property type="component" value="Plasmid pTT6-2"/>
</dbReference>
<dbReference type="Pfam" id="PF05065">
    <property type="entry name" value="Phage_capsid"/>
    <property type="match status" value="1"/>
</dbReference>
<evidence type="ECO:0000313" key="4">
    <source>
        <dbReference type="Proteomes" id="UP000595197"/>
    </source>
</evidence>
<organism evidence="3 4">
    <name type="scientific">Skermanella cutis</name>
    <dbReference type="NCBI Taxonomy" id="2775420"/>
    <lineage>
        <taxon>Bacteria</taxon>
        <taxon>Pseudomonadati</taxon>
        <taxon>Pseudomonadota</taxon>
        <taxon>Alphaproteobacteria</taxon>
        <taxon>Rhodospirillales</taxon>
        <taxon>Azospirillaceae</taxon>
        <taxon>Skermanella</taxon>
    </lineage>
</organism>
<dbReference type="NCBIfam" id="TIGR01554">
    <property type="entry name" value="major_cap_HK97"/>
    <property type="match status" value="1"/>
</dbReference>
<dbReference type="RefSeq" id="WP_201083192.1">
    <property type="nucleotide sequence ID" value="NZ_CP067422.1"/>
</dbReference>
<dbReference type="InterPro" id="IPR024455">
    <property type="entry name" value="Phage_capsid"/>
</dbReference>
<accession>A0ABX7BGM0</accession>
<dbReference type="Gene3D" id="3.30.2320.10">
    <property type="entry name" value="hypothetical protein PF0899 domain"/>
    <property type="match status" value="1"/>
</dbReference>
<evidence type="ECO:0000313" key="3">
    <source>
        <dbReference type="EMBL" id="QQP93551.1"/>
    </source>
</evidence>
<proteinExistence type="predicted"/>
<evidence type="ECO:0000256" key="1">
    <source>
        <dbReference type="ARBA" id="ARBA00004328"/>
    </source>
</evidence>
<keyword evidence="4" id="KW-1185">Reference proteome</keyword>
<dbReference type="InterPro" id="IPR054612">
    <property type="entry name" value="Phage_capsid-like_C"/>
</dbReference>
<name>A0ABX7BGM0_9PROT</name>
<protein>
    <submittedName>
        <fullName evidence="3">Phage major capsid protein</fullName>
    </submittedName>
</protein>
<comment type="subcellular location">
    <subcellularLocation>
        <location evidence="1">Virion</location>
    </subcellularLocation>
</comment>
<feature type="domain" description="Phage capsid-like C-terminal" evidence="2">
    <location>
        <begin position="134"/>
        <end position="408"/>
    </location>
</feature>
<evidence type="ECO:0000259" key="2">
    <source>
        <dbReference type="Pfam" id="PF05065"/>
    </source>
</evidence>
<dbReference type="Gene3D" id="3.30.2400.10">
    <property type="entry name" value="Major capsid protein gp5"/>
    <property type="match status" value="1"/>
</dbReference>
<keyword evidence="3" id="KW-0614">Plasmid</keyword>
<geneLocation type="plasmid" evidence="3 4">
    <name>pTT6-2</name>
</geneLocation>
<reference evidence="3" key="1">
    <citation type="submission" date="2021-02" db="EMBL/GenBank/DDBJ databases">
        <title>Skermanella TT6 skin isolate.</title>
        <authorList>
            <person name="Lee K."/>
            <person name="Ganzorig M."/>
        </authorList>
    </citation>
    <scope>NUCLEOTIDE SEQUENCE</scope>
    <source>
        <strain evidence="3">TT6</strain>
    </source>
</reference>
<gene>
    <name evidence="3" type="ORF">IGS68_33565</name>
</gene>
<dbReference type="EMBL" id="CP067422">
    <property type="protein sequence ID" value="QQP93551.1"/>
    <property type="molecule type" value="Genomic_DNA"/>
</dbReference>